<accession>A0A9P5YG61</accession>
<gene>
    <name evidence="1" type="ORF">BDZ94DRAFT_1184334</name>
</gene>
<dbReference type="CDD" id="cd06464">
    <property type="entry name" value="ACD_sHsps-like"/>
    <property type="match status" value="1"/>
</dbReference>
<sequence>MPAYNHNLTRKDHLTIPRDTIPRIVDKADPSPVTPAVTGIMYPSTEDAPTEADSSHYRTPVARRFYTHPNLAESSIDDAPEPLENGQSMDHLWESLRQKKEVKMAKERPKVQSLEEAANDLSIEPASVEIPLRVHTESQMSAPRSIKKQKSISTFRESRDGRSIVTTFDIRGVEKQNIHVSFQRERLIIKWQTLLIEQWEENGAVEECYVVDKTHRTLPIPEGTKFEEIHCQMIGHSLVLRYPNMRCIRVEPRSRSGDS</sequence>
<evidence type="ECO:0000313" key="2">
    <source>
        <dbReference type="Proteomes" id="UP000807353"/>
    </source>
</evidence>
<evidence type="ECO:0000313" key="1">
    <source>
        <dbReference type="EMBL" id="KAF9468045.1"/>
    </source>
</evidence>
<dbReference type="InterPro" id="IPR008978">
    <property type="entry name" value="HSP20-like_chaperone"/>
</dbReference>
<dbReference type="AlphaFoldDB" id="A0A9P5YG61"/>
<proteinExistence type="predicted"/>
<dbReference type="Gene3D" id="2.60.40.790">
    <property type="match status" value="1"/>
</dbReference>
<name>A0A9P5YG61_9AGAR</name>
<reference evidence="1" key="1">
    <citation type="submission" date="2020-11" db="EMBL/GenBank/DDBJ databases">
        <authorList>
            <consortium name="DOE Joint Genome Institute"/>
            <person name="Ahrendt S."/>
            <person name="Riley R."/>
            <person name="Andreopoulos W."/>
            <person name="Labutti K."/>
            <person name="Pangilinan J."/>
            <person name="Ruiz-Duenas F.J."/>
            <person name="Barrasa J.M."/>
            <person name="Sanchez-Garcia M."/>
            <person name="Camarero S."/>
            <person name="Miyauchi S."/>
            <person name="Serrano A."/>
            <person name="Linde D."/>
            <person name="Babiker R."/>
            <person name="Drula E."/>
            <person name="Ayuso-Fernandez I."/>
            <person name="Pacheco R."/>
            <person name="Padilla G."/>
            <person name="Ferreira P."/>
            <person name="Barriuso J."/>
            <person name="Kellner H."/>
            <person name="Castanera R."/>
            <person name="Alfaro M."/>
            <person name="Ramirez L."/>
            <person name="Pisabarro A.G."/>
            <person name="Kuo A."/>
            <person name="Tritt A."/>
            <person name="Lipzen A."/>
            <person name="He G."/>
            <person name="Yan M."/>
            <person name="Ng V."/>
            <person name="Cullen D."/>
            <person name="Martin F."/>
            <person name="Rosso M.-N."/>
            <person name="Henrissat B."/>
            <person name="Hibbett D."/>
            <person name="Martinez A.T."/>
            <person name="Grigoriev I.V."/>
        </authorList>
    </citation>
    <scope>NUCLEOTIDE SEQUENCE</scope>
    <source>
        <strain evidence="1">CBS 247.69</strain>
    </source>
</reference>
<dbReference type="OrthoDB" id="1431247at2759"/>
<dbReference type="Proteomes" id="UP000807353">
    <property type="component" value="Unassembled WGS sequence"/>
</dbReference>
<comment type="caution">
    <text evidence="1">The sequence shown here is derived from an EMBL/GenBank/DDBJ whole genome shotgun (WGS) entry which is preliminary data.</text>
</comment>
<dbReference type="SUPFAM" id="SSF49764">
    <property type="entry name" value="HSP20-like chaperones"/>
    <property type="match status" value="1"/>
</dbReference>
<keyword evidence="2" id="KW-1185">Reference proteome</keyword>
<organism evidence="1 2">
    <name type="scientific">Collybia nuda</name>
    <dbReference type="NCBI Taxonomy" id="64659"/>
    <lineage>
        <taxon>Eukaryota</taxon>
        <taxon>Fungi</taxon>
        <taxon>Dikarya</taxon>
        <taxon>Basidiomycota</taxon>
        <taxon>Agaricomycotina</taxon>
        <taxon>Agaricomycetes</taxon>
        <taxon>Agaricomycetidae</taxon>
        <taxon>Agaricales</taxon>
        <taxon>Tricholomatineae</taxon>
        <taxon>Clitocybaceae</taxon>
        <taxon>Collybia</taxon>
    </lineage>
</organism>
<protein>
    <submittedName>
        <fullName evidence="1">Uncharacterized protein</fullName>
    </submittedName>
</protein>
<dbReference type="EMBL" id="MU150234">
    <property type="protein sequence ID" value="KAF9468045.1"/>
    <property type="molecule type" value="Genomic_DNA"/>
</dbReference>